<accession>A0AAW1PE86</accession>
<dbReference type="AlphaFoldDB" id="A0AAW1PE86"/>
<dbReference type="Proteomes" id="UP001465755">
    <property type="component" value="Unassembled WGS sequence"/>
</dbReference>
<keyword evidence="1" id="KW-0732">Signal</keyword>
<gene>
    <name evidence="2" type="ORF">WJX73_001211</name>
</gene>
<evidence type="ECO:0000313" key="3">
    <source>
        <dbReference type="Proteomes" id="UP001465755"/>
    </source>
</evidence>
<name>A0AAW1PE86_9CHLO</name>
<evidence type="ECO:0000313" key="2">
    <source>
        <dbReference type="EMBL" id="KAK9807077.1"/>
    </source>
</evidence>
<reference evidence="2 3" key="1">
    <citation type="journal article" date="2024" name="Nat. Commun.">
        <title>Phylogenomics reveals the evolutionary origins of lichenization in chlorophyte algae.</title>
        <authorList>
            <person name="Puginier C."/>
            <person name="Libourel C."/>
            <person name="Otte J."/>
            <person name="Skaloud P."/>
            <person name="Haon M."/>
            <person name="Grisel S."/>
            <person name="Petersen M."/>
            <person name="Berrin J.G."/>
            <person name="Delaux P.M."/>
            <person name="Dal Grande F."/>
            <person name="Keller J."/>
        </authorList>
    </citation>
    <scope>NUCLEOTIDE SEQUENCE [LARGE SCALE GENOMIC DNA]</scope>
    <source>
        <strain evidence="2 3">SAG 2036</strain>
    </source>
</reference>
<proteinExistence type="predicted"/>
<evidence type="ECO:0000256" key="1">
    <source>
        <dbReference type="SAM" id="SignalP"/>
    </source>
</evidence>
<organism evidence="2 3">
    <name type="scientific">Symbiochloris irregularis</name>
    <dbReference type="NCBI Taxonomy" id="706552"/>
    <lineage>
        <taxon>Eukaryota</taxon>
        <taxon>Viridiplantae</taxon>
        <taxon>Chlorophyta</taxon>
        <taxon>core chlorophytes</taxon>
        <taxon>Trebouxiophyceae</taxon>
        <taxon>Trebouxiales</taxon>
        <taxon>Trebouxiaceae</taxon>
        <taxon>Symbiochloris</taxon>
    </lineage>
</organism>
<feature type="signal peptide" evidence="1">
    <location>
        <begin position="1"/>
        <end position="36"/>
    </location>
</feature>
<sequence>MEMAEGAWKCFGPCTRPERLAKLLVTVGLLVLESTAQTLPSCKQYMSHSLLGVEWTGVSACLVRNYMAKDMILGPDWEWTPRMDAYYVSEELGAPDSFGIAVDRGYLHVRKAADDQVSRDVCSNSSNFLDPHMPVIFASSPGASYLHWIYQTVFPLAKLLREYGFEREAFQAVVEVVSKTDILLGMHSAALTNLLFLPPWAITLEIQAAERGNRPNASDMGEDIDHIVGELSAMWNTWLPDRNVDECMFLSRGVGASPRPGQHAFMSVQAHAKGLMKQLFNR</sequence>
<feature type="chain" id="PRO_5043721600" evidence="1">
    <location>
        <begin position="37"/>
        <end position="282"/>
    </location>
</feature>
<keyword evidence="3" id="KW-1185">Reference proteome</keyword>
<dbReference type="EMBL" id="JALJOQ010000034">
    <property type="protein sequence ID" value="KAK9807077.1"/>
    <property type="molecule type" value="Genomic_DNA"/>
</dbReference>
<comment type="caution">
    <text evidence="2">The sequence shown here is derived from an EMBL/GenBank/DDBJ whole genome shotgun (WGS) entry which is preliminary data.</text>
</comment>
<protein>
    <submittedName>
        <fullName evidence="2">Uncharacterized protein</fullName>
    </submittedName>
</protein>